<dbReference type="Proteomes" id="UP000499080">
    <property type="component" value="Unassembled WGS sequence"/>
</dbReference>
<organism evidence="1 2">
    <name type="scientific">Araneus ventricosus</name>
    <name type="common">Orbweaver spider</name>
    <name type="synonym">Epeira ventricosa</name>
    <dbReference type="NCBI Taxonomy" id="182803"/>
    <lineage>
        <taxon>Eukaryota</taxon>
        <taxon>Metazoa</taxon>
        <taxon>Ecdysozoa</taxon>
        <taxon>Arthropoda</taxon>
        <taxon>Chelicerata</taxon>
        <taxon>Arachnida</taxon>
        <taxon>Araneae</taxon>
        <taxon>Araneomorphae</taxon>
        <taxon>Entelegynae</taxon>
        <taxon>Araneoidea</taxon>
        <taxon>Araneidae</taxon>
        <taxon>Araneus</taxon>
    </lineage>
</organism>
<proteinExistence type="predicted"/>
<comment type="caution">
    <text evidence="1">The sequence shown here is derived from an EMBL/GenBank/DDBJ whole genome shotgun (WGS) entry which is preliminary data.</text>
</comment>
<evidence type="ECO:0000313" key="1">
    <source>
        <dbReference type="EMBL" id="GBN40934.1"/>
    </source>
</evidence>
<accession>A0A4Y2NPS8</accession>
<dbReference type="AlphaFoldDB" id="A0A4Y2NPS8"/>
<sequence length="92" mass="10323">MGRENFSPGCSRQACVGANVRLALTGNGCFARLVKRSNCVSESSLPLCSLLRFVYPAALKLNRKTMEHTNGIGRFQTDFQKLVFRTFFSDRE</sequence>
<keyword evidence="2" id="KW-1185">Reference proteome</keyword>
<name>A0A4Y2NPS8_ARAVE</name>
<reference evidence="1 2" key="1">
    <citation type="journal article" date="2019" name="Sci. Rep.">
        <title>Orb-weaving spider Araneus ventricosus genome elucidates the spidroin gene catalogue.</title>
        <authorList>
            <person name="Kono N."/>
            <person name="Nakamura H."/>
            <person name="Ohtoshi R."/>
            <person name="Moran D.A.P."/>
            <person name="Shinohara A."/>
            <person name="Yoshida Y."/>
            <person name="Fujiwara M."/>
            <person name="Mori M."/>
            <person name="Tomita M."/>
            <person name="Arakawa K."/>
        </authorList>
    </citation>
    <scope>NUCLEOTIDE SEQUENCE [LARGE SCALE GENOMIC DNA]</scope>
</reference>
<dbReference type="EMBL" id="BGPR01009575">
    <property type="protein sequence ID" value="GBN40934.1"/>
    <property type="molecule type" value="Genomic_DNA"/>
</dbReference>
<protein>
    <submittedName>
        <fullName evidence="1">Uncharacterized protein</fullName>
    </submittedName>
</protein>
<evidence type="ECO:0000313" key="2">
    <source>
        <dbReference type="Proteomes" id="UP000499080"/>
    </source>
</evidence>
<gene>
    <name evidence="1" type="ORF">AVEN_105385_1</name>
</gene>